<reference evidence="2" key="1">
    <citation type="submission" date="2021-11" db="EMBL/GenBank/DDBJ databases">
        <title>Draft genome sequence of Alcaligenes endophyticus type strain CCUG 75668T.</title>
        <authorList>
            <person name="Salva-Serra F."/>
            <person name="Duran R.E."/>
            <person name="Seeger M."/>
            <person name="Moore E.R.B."/>
            <person name="Jaen-Luchoro D."/>
        </authorList>
    </citation>
    <scope>NUCLEOTIDE SEQUENCE</scope>
    <source>
        <strain evidence="2">CCUG 75668</strain>
    </source>
</reference>
<evidence type="ECO:0000259" key="1">
    <source>
        <dbReference type="PROSITE" id="PS51301"/>
    </source>
</evidence>
<sequence length="161" mass="18454">MNHLIISSMAIRQDGNGQFCLNDLHRAAGGLPKHRPGQFMRLETTKGLVYEIQCADQRSAFQIINGGPQRGTYVCKELVYAYAMWVSPAFCLKVIRAYDQQQNNAMGLYQQLQALIAEEVSTQVRASFGSRLMLERKRAIPLLRERRERIESELQPELFIH</sequence>
<dbReference type="Proteomes" id="UP001168613">
    <property type="component" value="Unassembled WGS sequence"/>
</dbReference>
<organism evidence="2 3">
    <name type="scientific">Alcaligenes endophyticus</name>
    <dbReference type="NCBI Taxonomy" id="1929088"/>
    <lineage>
        <taxon>Bacteria</taxon>
        <taxon>Pseudomonadati</taxon>
        <taxon>Pseudomonadota</taxon>
        <taxon>Betaproteobacteria</taxon>
        <taxon>Burkholderiales</taxon>
        <taxon>Alcaligenaceae</taxon>
        <taxon>Alcaligenes</taxon>
    </lineage>
</organism>
<proteinExistence type="predicted"/>
<accession>A0ABT8EJ03</accession>
<dbReference type="InterPro" id="IPR017880">
    <property type="entry name" value="KilA_N"/>
</dbReference>
<evidence type="ECO:0000313" key="3">
    <source>
        <dbReference type="Proteomes" id="UP001168613"/>
    </source>
</evidence>
<dbReference type="Pfam" id="PF04383">
    <property type="entry name" value="KilA-N"/>
    <property type="match status" value="1"/>
</dbReference>
<dbReference type="PROSITE" id="PS51301">
    <property type="entry name" value="KILA_N"/>
    <property type="match status" value="1"/>
</dbReference>
<dbReference type="EMBL" id="JAJHNU010000001">
    <property type="protein sequence ID" value="MDN4121260.1"/>
    <property type="molecule type" value="Genomic_DNA"/>
</dbReference>
<keyword evidence="3" id="KW-1185">Reference proteome</keyword>
<name>A0ABT8EJ03_9BURK</name>
<gene>
    <name evidence="2" type="ORF">LMS43_08170</name>
</gene>
<feature type="domain" description="KilA-N" evidence="1">
    <location>
        <begin position="1"/>
        <end position="101"/>
    </location>
</feature>
<dbReference type="SMART" id="SM01252">
    <property type="entry name" value="KilA-N"/>
    <property type="match status" value="1"/>
</dbReference>
<dbReference type="InterPro" id="IPR018004">
    <property type="entry name" value="KilA/APSES_HTH"/>
</dbReference>
<evidence type="ECO:0000313" key="2">
    <source>
        <dbReference type="EMBL" id="MDN4121260.1"/>
    </source>
</evidence>
<protein>
    <submittedName>
        <fullName evidence="2">KilA-N domain-containing protein</fullName>
    </submittedName>
</protein>
<dbReference type="RefSeq" id="WP_266124882.1">
    <property type="nucleotide sequence ID" value="NZ_JAJHNU010000001.1"/>
</dbReference>
<comment type="caution">
    <text evidence="2">The sequence shown here is derived from an EMBL/GenBank/DDBJ whole genome shotgun (WGS) entry which is preliminary data.</text>
</comment>